<keyword evidence="3" id="KW-1185">Reference proteome</keyword>
<feature type="region of interest" description="Disordered" evidence="1">
    <location>
        <begin position="139"/>
        <end position="163"/>
    </location>
</feature>
<organism evidence="2 3">
    <name type="scientific">Karstenula rhodostoma CBS 690.94</name>
    <dbReference type="NCBI Taxonomy" id="1392251"/>
    <lineage>
        <taxon>Eukaryota</taxon>
        <taxon>Fungi</taxon>
        <taxon>Dikarya</taxon>
        <taxon>Ascomycota</taxon>
        <taxon>Pezizomycotina</taxon>
        <taxon>Dothideomycetes</taxon>
        <taxon>Pleosporomycetidae</taxon>
        <taxon>Pleosporales</taxon>
        <taxon>Massarineae</taxon>
        <taxon>Didymosphaeriaceae</taxon>
        <taxon>Karstenula</taxon>
    </lineage>
</organism>
<comment type="caution">
    <text evidence="2">The sequence shown here is derived from an EMBL/GenBank/DDBJ whole genome shotgun (WGS) entry which is preliminary data.</text>
</comment>
<dbReference type="AlphaFoldDB" id="A0A9P4P9R1"/>
<dbReference type="Proteomes" id="UP000799764">
    <property type="component" value="Unassembled WGS sequence"/>
</dbReference>
<name>A0A9P4P9R1_9PLEO</name>
<evidence type="ECO:0000256" key="1">
    <source>
        <dbReference type="SAM" id="MobiDB-lite"/>
    </source>
</evidence>
<feature type="region of interest" description="Disordered" evidence="1">
    <location>
        <begin position="1"/>
        <end position="25"/>
    </location>
</feature>
<accession>A0A9P4P9R1</accession>
<protein>
    <submittedName>
        <fullName evidence="2">Uncharacterized protein</fullName>
    </submittedName>
</protein>
<feature type="region of interest" description="Disordered" evidence="1">
    <location>
        <begin position="41"/>
        <end position="63"/>
    </location>
</feature>
<gene>
    <name evidence="2" type="ORF">P171DRAFT_114861</name>
</gene>
<evidence type="ECO:0000313" key="2">
    <source>
        <dbReference type="EMBL" id="KAF2439937.1"/>
    </source>
</evidence>
<proteinExistence type="predicted"/>
<reference evidence="2" key="1">
    <citation type="journal article" date="2020" name="Stud. Mycol.">
        <title>101 Dothideomycetes genomes: a test case for predicting lifestyles and emergence of pathogens.</title>
        <authorList>
            <person name="Haridas S."/>
            <person name="Albert R."/>
            <person name="Binder M."/>
            <person name="Bloem J."/>
            <person name="Labutti K."/>
            <person name="Salamov A."/>
            <person name="Andreopoulos B."/>
            <person name="Baker S."/>
            <person name="Barry K."/>
            <person name="Bills G."/>
            <person name="Bluhm B."/>
            <person name="Cannon C."/>
            <person name="Castanera R."/>
            <person name="Culley D."/>
            <person name="Daum C."/>
            <person name="Ezra D."/>
            <person name="Gonzalez J."/>
            <person name="Henrissat B."/>
            <person name="Kuo A."/>
            <person name="Liang C."/>
            <person name="Lipzen A."/>
            <person name="Lutzoni F."/>
            <person name="Magnuson J."/>
            <person name="Mondo S."/>
            <person name="Nolan M."/>
            <person name="Ohm R."/>
            <person name="Pangilinan J."/>
            <person name="Park H.-J."/>
            <person name="Ramirez L."/>
            <person name="Alfaro M."/>
            <person name="Sun H."/>
            <person name="Tritt A."/>
            <person name="Yoshinaga Y."/>
            <person name="Zwiers L.-H."/>
            <person name="Turgeon B."/>
            <person name="Goodwin S."/>
            <person name="Spatafora J."/>
            <person name="Crous P."/>
            <person name="Grigoriev I."/>
        </authorList>
    </citation>
    <scope>NUCLEOTIDE SEQUENCE</scope>
    <source>
        <strain evidence="2">CBS 690.94</strain>
    </source>
</reference>
<sequence>MVPYITSIPHQSPSDSRPTRAQHPDFIGYPHPNYTLRLRSSLSHSSKARSDTLVATPQGHATPSRLVNVVTPSDETSPSHFPSSNPGTSFVERQPRFPCAISKSQHRRCVYSIALVNQIRGNHEERCPLTLLARARHGEVHRAAPRPGPTDQSRRSLALSTRDLKARVSRDLAYGSSSAR</sequence>
<dbReference type="EMBL" id="MU001508">
    <property type="protein sequence ID" value="KAF2439937.1"/>
    <property type="molecule type" value="Genomic_DNA"/>
</dbReference>
<evidence type="ECO:0000313" key="3">
    <source>
        <dbReference type="Proteomes" id="UP000799764"/>
    </source>
</evidence>